<dbReference type="EMBL" id="JBCLTR010000001">
    <property type="protein sequence ID" value="MEY8632202.1"/>
    <property type="molecule type" value="Genomic_DNA"/>
</dbReference>
<organism evidence="1 2">
    <name type="scientific">Anaerostipes hominis</name>
    <name type="common">ex Lee et al. 2021</name>
    <dbReference type="NCBI Taxonomy" id="2025494"/>
    <lineage>
        <taxon>Bacteria</taxon>
        <taxon>Bacillati</taxon>
        <taxon>Bacillota</taxon>
        <taxon>Clostridia</taxon>
        <taxon>Lachnospirales</taxon>
        <taxon>Lachnospiraceae</taxon>
        <taxon>Anaerostipes</taxon>
    </lineage>
</organism>
<dbReference type="RefSeq" id="WP_369882299.1">
    <property type="nucleotide sequence ID" value="NZ_JBCLTR010000001.1"/>
</dbReference>
<dbReference type="Proteomes" id="UP001565219">
    <property type="component" value="Unassembled WGS sequence"/>
</dbReference>
<comment type="caution">
    <text evidence="1">The sequence shown here is derived from an EMBL/GenBank/DDBJ whole genome shotgun (WGS) entry which is preliminary data.</text>
</comment>
<keyword evidence="2" id="KW-1185">Reference proteome</keyword>
<evidence type="ECO:0000313" key="2">
    <source>
        <dbReference type="Proteomes" id="UP001565219"/>
    </source>
</evidence>
<evidence type="ECO:0008006" key="3">
    <source>
        <dbReference type="Google" id="ProtNLM"/>
    </source>
</evidence>
<proteinExistence type="predicted"/>
<reference evidence="1 2" key="1">
    <citation type="submission" date="2024-03" db="EMBL/GenBank/DDBJ databases">
        <title>Mouse gut bacterial collection (mGBC) of GemPharmatech.</title>
        <authorList>
            <person name="He Y."/>
            <person name="Dong L."/>
            <person name="Wu D."/>
            <person name="Gao X."/>
            <person name="Lin Z."/>
        </authorList>
    </citation>
    <scope>NUCLEOTIDE SEQUENCE [LARGE SCALE GENOMIC DNA]</scope>
    <source>
        <strain evidence="1 2">32-10</strain>
    </source>
</reference>
<sequence>MMVFRDLRADEIECRVNTVSEKGCSLLLYKDARCDMNILDETLGVTGWKRHHEVINGNLFCTVEIYDDDKEQWISKQDVGTESYTEKEKGQASDAFKRACFNLGIGRELYTAPFIWISAKDGNVALEDKNIGGKQKKTTWDKFSVEQIVVENKKIVAMSIRNNSLNKRVCVYDIRPEKEK</sequence>
<accession>A0ABV4DCD8</accession>
<protein>
    <recommendedName>
        <fullName evidence="3">Rad52/22 family double-strand break repair protein</fullName>
    </recommendedName>
</protein>
<gene>
    <name evidence="1" type="ORF">AALG99_01465</name>
</gene>
<name>A0ABV4DCD8_9FIRM</name>
<evidence type="ECO:0000313" key="1">
    <source>
        <dbReference type="EMBL" id="MEY8632202.1"/>
    </source>
</evidence>